<dbReference type="HOGENOM" id="CLU_2285701_0_0_10"/>
<dbReference type="RefSeq" id="WP_007209761.1">
    <property type="nucleotide sequence ID" value="NZ_EQ973488.1"/>
</dbReference>
<dbReference type="EMBL" id="ACCH01000029">
    <property type="protein sequence ID" value="EEF91979.1"/>
    <property type="molecule type" value="Genomic_DNA"/>
</dbReference>
<dbReference type="Proteomes" id="UP000003711">
    <property type="component" value="Unassembled WGS sequence"/>
</dbReference>
<evidence type="ECO:0000313" key="1">
    <source>
        <dbReference type="EMBL" id="EEF91979.1"/>
    </source>
</evidence>
<organism evidence="1 2">
    <name type="scientific">Bacteroides cellulosilyticus DSM 14838</name>
    <dbReference type="NCBI Taxonomy" id="537012"/>
    <lineage>
        <taxon>Bacteria</taxon>
        <taxon>Pseudomonadati</taxon>
        <taxon>Bacteroidota</taxon>
        <taxon>Bacteroidia</taxon>
        <taxon>Bacteroidales</taxon>
        <taxon>Bacteroidaceae</taxon>
        <taxon>Bacteroides</taxon>
    </lineage>
</organism>
<reference evidence="1 2" key="1">
    <citation type="submission" date="2008-12" db="EMBL/GenBank/DDBJ databases">
        <authorList>
            <person name="Fulton L."/>
            <person name="Clifton S."/>
            <person name="Fulton B."/>
            <person name="Xu J."/>
            <person name="Minx P."/>
            <person name="Pepin K.H."/>
            <person name="Johnson M."/>
            <person name="Bhonagiri V."/>
            <person name="Nash W.E."/>
            <person name="Mardis E.R."/>
            <person name="Wilson R.K."/>
        </authorList>
    </citation>
    <scope>NUCLEOTIDE SEQUENCE [LARGE SCALE GENOMIC DNA]</scope>
    <source>
        <strain evidence="1 2">DSM 14838</strain>
    </source>
</reference>
<dbReference type="AlphaFoldDB" id="E2N7X6"/>
<comment type="caution">
    <text evidence="1">The sequence shown here is derived from an EMBL/GenBank/DDBJ whole genome shotgun (WGS) entry which is preliminary data.</text>
</comment>
<protein>
    <submittedName>
        <fullName evidence="1">Uncharacterized protein</fullName>
    </submittedName>
</protein>
<evidence type="ECO:0000313" key="2">
    <source>
        <dbReference type="Proteomes" id="UP000003711"/>
    </source>
</evidence>
<gene>
    <name evidence="1" type="ORF">BACCELL_00371</name>
</gene>
<proteinExistence type="predicted"/>
<sequence length="101" mass="11825">MKTLKSDLIKRIEYNNSYIFGYKYCGKVNQQVNWQNMTDELMHTMVDDVDSYADVQEVKISDADVQEIIENFPLDNTDFSDCTAWQYTDENGDVGKLLFFN</sequence>
<name>E2N7X6_9BACE</name>
<accession>E2N7X6</accession>
<reference evidence="1 2" key="2">
    <citation type="submission" date="2009-01" db="EMBL/GenBank/DDBJ databases">
        <title>Draft genome sequence of Bacteroides cellulosilyticus (DSM 14838).</title>
        <authorList>
            <person name="Sudarsanam P."/>
            <person name="Ley R."/>
            <person name="Guruge J."/>
            <person name="Turnbaugh P.J."/>
            <person name="Mahowald M."/>
            <person name="Liep D."/>
            <person name="Gordon J."/>
        </authorList>
    </citation>
    <scope>NUCLEOTIDE SEQUENCE [LARGE SCALE GENOMIC DNA]</scope>
    <source>
        <strain evidence="1 2">DSM 14838</strain>
    </source>
</reference>